<feature type="transmembrane region" description="Helical" evidence="1">
    <location>
        <begin position="123"/>
        <end position="146"/>
    </location>
</feature>
<accession>A0A953N7T6</accession>
<evidence type="ECO:0000256" key="1">
    <source>
        <dbReference type="SAM" id="Phobius"/>
    </source>
</evidence>
<gene>
    <name evidence="3" type="ORF">KZZ10_03670</name>
</gene>
<feature type="domain" description="DUF1468" evidence="2">
    <location>
        <begin position="16"/>
        <end position="151"/>
    </location>
</feature>
<dbReference type="AlphaFoldDB" id="A0A953N7T6"/>
<dbReference type="EMBL" id="JAHXRI010000006">
    <property type="protein sequence ID" value="MBZ1349734.1"/>
    <property type="molecule type" value="Genomic_DNA"/>
</dbReference>
<feature type="transmembrane region" description="Helical" evidence="1">
    <location>
        <begin position="43"/>
        <end position="63"/>
    </location>
</feature>
<feature type="transmembrane region" description="Helical" evidence="1">
    <location>
        <begin position="12"/>
        <end position="31"/>
    </location>
</feature>
<dbReference type="Proteomes" id="UP000739565">
    <property type="component" value="Unassembled WGS sequence"/>
</dbReference>
<evidence type="ECO:0000259" key="2">
    <source>
        <dbReference type="Pfam" id="PF07331"/>
    </source>
</evidence>
<protein>
    <submittedName>
        <fullName evidence="3">Tripartite tricarboxylate transporter TctB family protein</fullName>
    </submittedName>
</protein>
<dbReference type="InterPro" id="IPR009936">
    <property type="entry name" value="DUF1468"/>
</dbReference>
<name>A0A953N7T6_9BURK</name>
<proteinExistence type="predicted"/>
<reference evidence="3" key="1">
    <citation type="submission" date="2021-07" db="EMBL/GenBank/DDBJ databases">
        <title>New genus and species of the family Alcaligenaceae.</title>
        <authorList>
            <person name="Hahn M.W."/>
        </authorList>
    </citation>
    <scope>NUCLEOTIDE SEQUENCE</scope>
    <source>
        <strain evidence="3">LF4-65</strain>
    </source>
</reference>
<dbReference type="RefSeq" id="WP_259660157.1">
    <property type="nucleotide sequence ID" value="NZ_JAHXRI010000006.1"/>
</dbReference>
<evidence type="ECO:0000313" key="3">
    <source>
        <dbReference type="EMBL" id="MBZ1349734.1"/>
    </source>
</evidence>
<keyword evidence="1" id="KW-0812">Transmembrane</keyword>
<dbReference type="Pfam" id="PF07331">
    <property type="entry name" value="TctB"/>
    <property type="match status" value="1"/>
</dbReference>
<comment type="caution">
    <text evidence="3">The sequence shown here is derived from an EMBL/GenBank/DDBJ whole genome shotgun (WGS) entry which is preliminary data.</text>
</comment>
<organism evidence="3 4">
    <name type="scientific">Zwartia hollandica</name>
    <dbReference type="NCBI Taxonomy" id="324606"/>
    <lineage>
        <taxon>Bacteria</taxon>
        <taxon>Pseudomonadati</taxon>
        <taxon>Pseudomonadota</taxon>
        <taxon>Betaproteobacteria</taxon>
        <taxon>Burkholderiales</taxon>
        <taxon>Alcaligenaceae</taxon>
        <taxon>Zwartia</taxon>
    </lineage>
</organism>
<sequence>MTASTISKKKSYVSAGVFGLLLSAGYLRMSLDLPMGALDEPGAGLFPILVAAIMAFSSLATIWEGMKAPSTDAIEIPSGSDRARLIKLILLLSTYFVALPWFGYSVSSFFFSAALIRLLSKSSWVRCALYAAIMTAVVYGVFIYLLKVPMPTMALGF</sequence>
<feature type="transmembrane region" description="Helical" evidence="1">
    <location>
        <begin position="84"/>
        <end position="103"/>
    </location>
</feature>
<keyword evidence="1" id="KW-0472">Membrane</keyword>
<evidence type="ECO:0000313" key="4">
    <source>
        <dbReference type="Proteomes" id="UP000739565"/>
    </source>
</evidence>
<keyword evidence="4" id="KW-1185">Reference proteome</keyword>
<keyword evidence="1" id="KW-1133">Transmembrane helix</keyword>